<dbReference type="Gene3D" id="3.40.50.300">
    <property type="entry name" value="P-loop containing nucleotide triphosphate hydrolases"/>
    <property type="match status" value="1"/>
</dbReference>
<dbReference type="AlphaFoldDB" id="A0A2U1P003"/>
<evidence type="ECO:0000313" key="11">
    <source>
        <dbReference type="Proteomes" id="UP000245207"/>
    </source>
</evidence>
<keyword evidence="8" id="KW-0732">Signal</keyword>
<dbReference type="InterPro" id="IPR032675">
    <property type="entry name" value="LRR_dom_sf"/>
</dbReference>
<dbReference type="PRINTS" id="PR00364">
    <property type="entry name" value="DISEASERSIST"/>
</dbReference>
<evidence type="ECO:0000256" key="8">
    <source>
        <dbReference type="SAM" id="SignalP"/>
    </source>
</evidence>
<evidence type="ECO:0000256" key="6">
    <source>
        <dbReference type="SAM" id="Coils"/>
    </source>
</evidence>
<feature type="signal peptide" evidence="8">
    <location>
        <begin position="1"/>
        <end position="19"/>
    </location>
</feature>
<keyword evidence="5" id="KW-0067">ATP-binding</keyword>
<dbReference type="SUPFAM" id="SSF52058">
    <property type="entry name" value="L domain-like"/>
    <property type="match status" value="1"/>
</dbReference>
<dbReference type="STRING" id="35608.A0A2U1P003"/>
<protein>
    <submittedName>
        <fullName evidence="10">Disease resistance protein</fullName>
    </submittedName>
</protein>
<evidence type="ECO:0000313" key="10">
    <source>
        <dbReference type="EMBL" id="PWA79092.1"/>
    </source>
</evidence>
<evidence type="ECO:0000256" key="7">
    <source>
        <dbReference type="SAM" id="MobiDB-lite"/>
    </source>
</evidence>
<keyword evidence="2" id="KW-0433">Leucine-rich repeat</keyword>
<dbReference type="Proteomes" id="UP000245207">
    <property type="component" value="Unassembled WGS sequence"/>
</dbReference>
<reference evidence="10 11" key="1">
    <citation type="journal article" date="2018" name="Mol. Plant">
        <title>The genome of Artemisia annua provides insight into the evolution of Asteraceae family and artemisinin biosynthesis.</title>
        <authorList>
            <person name="Shen Q."/>
            <person name="Zhang L."/>
            <person name="Liao Z."/>
            <person name="Wang S."/>
            <person name="Yan T."/>
            <person name="Shi P."/>
            <person name="Liu M."/>
            <person name="Fu X."/>
            <person name="Pan Q."/>
            <person name="Wang Y."/>
            <person name="Lv Z."/>
            <person name="Lu X."/>
            <person name="Zhang F."/>
            <person name="Jiang W."/>
            <person name="Ma Y."/>
            <person name="Chen M."/>
            <person name="Hao X."/>
            <person name="Li L."/>
            <person name="Tang Y."/>
            <person name="Lv G."/>
            <person name="Zhou Y."/>
            <person name="Sun X."/>
            <person name="Brodelius P.E."/>
            <person name="Rose J.K.C."/>
            <person name="Tang K."/>
        </authorList>
    </citation>
    <scope>NUCLEOTIDE SEQUENCE [LARGE SCALE GENOMIC DNA]</scope>
    <source>
        <strain evidence="11">cv. Huhao1</strain>
        <tissue evidence="10">Leaf</tissue>
    </source>
</reference>
<feature type="region of interest" description="Disordered" evidence="7">
    <location>
        <begin position="1228"/>
        <end position="1257"/>
    </location>
</feature>
<keyword evidence="6" id="KW-0175">Coiled coil</keyword>
<feature type="coiled-coil region" evidence="6">
    <location>
        <begin position="33"/>
        <end position="67"/>
    </location>
</feature>
<gene>
    <name evidence="10" type="ORF">CTI12_AA209730</name>
</gene>
<evidence type="ECO:0000259" key="9">
    <source>
        <dbReference type="SMART" id="SM00382"/>
    </source>
</evidence>
<dbReference type="InterPro" id="IPR057135">
    <property type="entry name" value="At4g27190-like_LRR"/>
</dbReference>
<comment type="similarity">
    <text evidence="1">Belongs to the disease resistance NB-LRR family.</text>
</comment>
<feature type="domain" description="AAA+ ATPase" evidence="9">
    <location>
        <begin position="175"/>
        <end position="313"/>
    </location>
</feature>
<dbReference type="Pfam" id="PF23247">
    <property type="entry name" value="LRR_RPS2"/>
    <property type="match status" value="2"/>
</dbReference>
<dbReference type="FunFam" id="3.40.50.300:FF:001091">
    <property type="entry name" value="Probable disease resistance protein At1g61300"/>
    <property type="match status" value="1"/>
</dbReference>
<dbReference type="SUPFAM" id="SSF52540">
    <property type="entry name" value="P-loop containing nucleoside triphosphate hydrolases"/>
    <property type="match status" value="1"/>
</dbReference>
<comment type="caution">
    <text evidence="10">The sequence shown here is derived from an EMBL/GenBank/DDBJ whole genome shotgun (WGS) entry which is preliminary data.</text>
</comment>
<dbReference type="SMART" id="SM00382">
    <property type="entry name" value="AAA"/>
    <property type="match status" value="1"/>
</dbReference>
<dbReference type="InterPro" id="IPR050905">
    <property type="entry name" value="Plant_NBS-LRR"/>
</dbReference>
<sequence length="1257" mass="142915">MVGLSVLLGPLVDASLIIAKWLAVPIKNQYGYLFNYKTNIRKLRERAEDLENSRASVQQSVDAATRNLEVIKPDVLAWMNGVDKLKEEADKVLQKSSTGVSWRFKDIKSRYSLSKKAVKMTKVVLEFQEKCKFTKFSDPPLPVEITDFTHLSYSEGFGSRVSTRTEIMESLKDDSVFVIGVCGMGGVGKTTMAKEVGARAKLENLFDVVVMVDVTQAPKKKTIQTSIAELLGLKLQEESLAVRAARISARLKMLTRVLIILDDIWTRLDLEELGIPFGSDRQLQGCKILLTSRNISACNQMKSDRIFKISEMPLNEAWLLFERTADKTFRPDPNLHQVARDIVEECGGLPLAIVTIARALESENDKSMWDDALQRLRSYDLEGEYASVYSSLEVTYNFLESDEMKHFFLLCCLFPEGHDISIEDLLRLGLGLNLFKKTNGVSEARIRTDAFIKKLRNLNLLSDGGDEQCVKLHDLVRDSGLKIASKNNLVFVVKHGDGLKFWPSKFTDECCTSISLRCDEMSNLPDNLNCPKLELLFLVGGNHPLEFPTNFYDGMVELKVVVLKGMLVQSYPSSFEVSTKLRNLSLEYCTFDKTSDISMIGNLVKLETLSFLHSDVKELPIEIGNLTQLKVLDLTGCSDLFNIAPGVLQRLIHLEELYMRGTLIRWQEKQITTSISELNSLSLLNALEIELSVYDLLPNDFVFKRLERFRICIGFSIESKMFQNTLKVRFPTHWEDGGMEVLFNITEILHLHGWRLLKNTILSEPKRSKFLKLQNLKLEYCDLSYLTEIRDSQYCETTVREITVDESVIWQFPLFGNLHDLEIVRCVNLKGIFSLAAPTDYLKLERLKITGCDIIEEIFLKKKRGQDDKSIVDIELPNLKCLILEDLPRLTCFCKDVTSLVLPQLLEFRLRNLPNFMDSNVIQDIRSSTNHSFFNQKILLATQLKVLSIAKMKMSEIQKHMLPVSSFVNVRVISLSYCDDLSSVALSDLLNEPSDLKILHVESCNLVEVVFDIQTMMLTEDNGVLNSLTNLELEKLPKMTHIWKHGPETFKGFQNLTKLSVASCNRLTYLFSPTIAVVLSNIQELSITECKRMTVILDEGNEREITPNELLFPRLKTLELIDLPRLRSFYLGLHAFIWPLLDSVWIDCCKEMMIFTAGTSSTPKLTEISINGQIHAMEGDLNTDLQRLQQQVNGQNHAMEGDLNTDAMEGDLVLQWLQQQVTDPQWMQQKVTDPQWLQQQSNDGNTSDSSFTSSAIE</sequence>
<feature type="chain" id="PRO_5015589389" evidence="8">
    <location>
        <begin position="20"/>
        <end position="1257"/>
    </location>
</feature>
<keyword evidence="4" id="KW-0611">Plant defense</keyword>
<dbReference type="GO" id="GO:0005524">
    <property type="term" value="F:ATP binding"/>
    <property type="evidence" value="ECO:0007669"/>
    <property type="project" value="UniProtKB-KW"/>
</dbReference>
<evidence type="ECO:0000256" key="5">
    <source>
        <dbReference type="ARBA" id="ARBA00022840"/>
    </source>
</evidence>
<dbReference type="InterPro" id="IPR003593">
    <property type="entry name" value="AAA+_ATPase"/>
</dbReference>
<evidence type="ECO:0000256" key="4">
    <source>
        <dbReference type="ARBA" id="ARBA00022821"/>
    </source>
</evidence>
<keyword evidence="11" id="KW-1185">Reference proteome</keyword>
<keyword evidence="3" id="KW-0677">Repeat</keyword>
<evidence type="ECO:0000256" key="3">
    <source>
        <dbReference type="ARBA" id="ARBA00022737"/>
    </source>
</evidence>
<dbReference type="InterPro" id="IPR042197">
    <property type="entry name" value="Apaf_helical"/>
</dbReference>
<dbReference type="Gene3D" id="3.80.10.10">
    <property type="entry name" value="Ribonuclease Inhibitor"/>
    <property type="match status" value="2"/>
</dbReference>
<dbReference type="InterPro" id="IPR036388">
    <property type="entry name" value="WH-like_DNA-bd_sf"/>
</dbReference>
<proteinExistence type="inferred from homology"/>
<evidence type="ECO:0000256" key="2">
    <source>
        <dbReference type="ARBA" id="ARBA00022614"/>
    </source>
</evidence>
<dbReference type="InterPro" id="IPR027417">
    <property type="entry name" value="P-loop_NTPase"/>
</dbReference>
<keyword evidence="5" id="KW-0547">Nucleotide-binding</keyword>
<dbReference type="InterPro" id="IPR002182">
    <property type="entry name" value="NB-ARC"/>
</dbReference>
<dbReference type="Gene3D" id="1.10.10.10">
    <property type="entry name" value="Winged helix-like DNA-binding domain superfamily/Winged helix DNA-binding domain"/>
    <property type="match status" value="1"/>
</dbReference>
<dbReference type="PANTHER" id="PTHR33463:SF198">
    <property type="entry name" value="RPP4C3"/>
    <property type="match status" value="1"/>
</dbReference>
<dbReference type="OrthoDB" id="3794806at2759"/>
<dbReference type="Pfam" id="PF00931">
    <property type="entry name" value="NB-ARC"/>
    <property type="match status" value="1"/>
</dbReference>
<dbReference type="EMBL" id="PKPP01001902">
    <property type="protein sequence ID" value="PWA79092.1"/>
    <property type="molecule type" value="Genomic_DNA"/>
</dbReference>
<dbReference type="GO" id="GO:0006952">
    <property type="term" value="P:defense response"/>
    <property type="evidence" value="ECO:0007669"/>
    <property type="project" value="UniProtKB-KW"/>
</dbReference>
<dbReference type="PANTHER" id="PTHR33463">
    <property type="entry name" value="NB-ARC DOMAIN-CONTAINING PROTEIN-RELATED"/>
    <property type="match status" value="1"/>
</dbReference>
<accession>A0A2U1P003</accession>
<name>A0A2U1P003_ARTAN</name>
<evidence type="ECO:0000256" key="1">
    <source>
        <dbReference type="ARBA" id="ARBA00008894"/>
    </source>
</evidence>
<organism evidence="10 11">
    <name type="scientific">Artemisia annua</name>
    <name type="common">Sweet wormwood</name>
    <dbReference type="NCBI Taxonomy" id="35608"/>
    <lineage>
        <taxon>Eukaryota</taxon>
        <taxon>Viridiplantae</taxon>
        <taxon>Streptophyta</taxon>
        <taxon>Embryophyta</taxon>
        <taxon>Tracheophyta</taxon>
        <taxon>Spermatophyta</taxon>
        <taxon>Magnoliopsida</taxon>
        <taxon>eudicotyledons</taxon>
        <taxon>Gunneridae</taxon>
        <taxon>Pentapetalae</taxon>
        <taxon>asterids</taxon>
        <taxon>campanulids</taxon>
        <taxon>Asterales</taxon>
        <taxon>Asteraceae</taxon>
        <taxon>Asteroideae</taxon>
        <taxon>Anthemideae</taxon>
        <taxon>Artemisiinae</taxon>
        <taxon>Artemisia</taxon>
    </lineage>
</organism>
<dbReference type="GO" id="GO:0043531">
    <property type="term" value="F:ADP binding"/>
    <property type="evidence" value="ECO:0007669"/>
    <property type="project" value="InterPro"/>
</dbReference>
<dbReference type="Gene3D" id="1.10.8.430">
    <property type="entry name" value="Helical domain of apoptotic protease-activating factors"/>
    <property type="match status" value="1"/>
</dbReference>